<protein>
    <submittedName>
        <fullName evidence="2">Uncharacterized protein</fullName>
    </submittedName>
</protein>
<dbReference type="Proteomes" id="UP000064967">
    <property type="component" value="Chromosome"/>
</dbReference>
<name>A0A0K1PYM3_9BACT</name>
<evidence type="ECO:0000256" key="1">
    <source>
        <dbReference type="SAM" id="MobiDB-lite"/>
    </source>
</evidence>
<dbReference type="KEGG" id="llu:AKJ09_05266"/>
<reference evidence="2 3" key="1">
    <citation type="submission" date="2015-08" db="EMBL/GenBank/DDBJ databases">
        <authorList>
            <person name="Babu N.S."/>
            <person name="Beckwith C.J."/>
            <person name="Beseler K.G."/>
            <person name="Brison A."/>
            <person name="Carone J.V."/>
            <person name="Caskin T.P."/>
            <person name="Diamond M."/>
            <person name="Durham M.E."/>
            <person name="Foxe J.M."/>
            <person name="Go M."/>
            <person name="Henderson B.A."/>
            <person name="Jones I.B."/>
            <person name="McGettigan J.A."/>
            <person name="Micheletti S.J."/>
            <person name="Nasrallah M.E."/>
            <person name="Ortiz D."/>
            <person name="Piller C.R."/>
            <person name="Privatt S.R."/>
            <person name="Schneider S.L."/>
            <person name="Sharp S."/>
            <person name="Smith T.C."/>
            <person name="Stanton J.D."/>
            <person name="Ullery H.E."/>
            <person name="Wilson R.J."/>
            <person name="Serrano M.G."/>
            <person name="Buck G."/>
            <person name="Lee V."/>
            <person name="Wang Y."/>
            <person name="Carvalho R."/>
            <person name="Voegtly L."/>
            <person name="Shi R."/>
            <person name="Duckworth R."/>
            <person name="Johnson A."/>
            <person name="Loviza R."/>
            <person name="Walstead R."/>
            <person name="Shah Z."/>
            <person name="Kiflezghi M."/>
            <person name="Wade K."/>
            <person name="Ball S.L."/>
            <person name="Bradley K.W."/>
            <person name="Asai D.J."/>
            <person name="Bowman C.A."/>
            <person name="Russell D.A."/>
            <person name="Pope W.H."/>
            <person name="Jacobs-Sera D."/>
            <person name="Hendrix R.W."/>
            <person name="Hatfull G.F."/>
        </authorList>
    </citation>
    <scope>NUCLEOTIDE SEQUENCE [LARGE SCALE GENOMIC DNA]</scope>
    <source>
        <strain evidence="2 3">DSM 27648</strain>
    </source>
</reference>
<evidence type="ECO:0000313" key="3">
    <source>
        <dbReference type="Proteomes" id="UP000064967"/>
    </source>
</evidence>
<organism evidence="2 3">
    <name type="scientific">Labilithrix luteola</name>
    <dbReference type="NCBI Taxonomy" id="1391654"/>
    <lineage>
        <taxon>Bacteria</taxon>
        <taxon>Pseudomonadati</taxon>
        <taxon>Myxococcota</taxon>
        <taxon>Polyangia</taxon>
        <taxon>Polyangiales</taxon>
        <taxon>Labilitrichaceae</taxon>
        <taxon>Labilithrix</taxon>
    </lineage>
</organism>
<keyword evidence="3" id="KW-1185">Reference proteome</keyword>
<feature type="compositionally biased region" description="Basic and acidic residues" evidence="1">
    <location>
        <begin position="49"/>
        <end position="61"/>
    </location>
</feature>
<dbReference type="EMBL" id="CP012333">
    <property type="protein sequence ID" value="AKU98602.1"/>
    <property type="molecule type" value="Genomic_DNA"/>
</dbReference>
<proteinExistence type="predicted"/>
<gene>
    <name evidence="2" type="ORF">AKJ09_05266</name>
</gene>
<feature type="region of interest" description="Disordered" evidence="1">
    <location>
        <begin position="37"/>
        <end position="75"/>
    </location>
</feature>
<dbReference type="STRING" id="1391654.AKJ09_05266"/>
<dbReference type="AlphaFoldDB" id="A0A0K1PYM3"/>
<sequence length="477" mass="50132">MNAHFEPSKTRHFAFVALALVTSACATLIGTDFEGRPRQTAATDAGDADLDHPDVDSRDGGENDGGDLPPPDTSCGEAWTLKTKNDPSCAKRTSVTLDSFDTLDAQRVSIAATSAGRVGIATDNTIDVDQSEMLLGHFVPDKPGFNVSLLRRRPTLALYKWGYRTKVVASGTDTLGVASFDVDATSDSGNIVFVEHAAGASSFTTPELVAESVGSVHAQLDAVSDGAGTVYVAFLAHTGPDAANVTARGRTPGGTFKAWGDIVTSLYLGATAPSTVGAVSLSLLPSGIPQALVHAAQGVNSTPAYATYAGPGWTGPCNLANEQNNGVFGRDPRTASQADTKFATYFGQEANQPAGSKQDVLTLATWQADCKAVTIETIDAIPASSNAHAAMAVDRFGLVHLVWTSPDTPQSCTLHYRRQVRDGKGTVSWLDDVIDDAAVTTASQATLIDIVVDIHARPHIAYITSDGHVHYATRYDR</sequence>
<accession>A0A0K1PYM3</accession>
<dbReference type="RefSeq" id="WP_169927808.1">
    <property type="nucleotide sequence ID" value="NZ_CP012333.1"/>
</dbReference>
<evidence type="ECO:0000313" key="2">
    <source>
        <dbReference type="EMBL" id="AKU98602.1"/>
    </source>
</evidence>